<evidence type="ECO:0000313" key="3">
    <source>
        <dbReference type="Proteomes" id="UP000004263"/>
    </source>
</evidence>
<evidence type="ECO:0000313" key="2">
    <source>
        <dbReference type="EMBL" id="EAT12251.1"/>
    </source>
</evidence>
<name>Q1N2B3_9GAMM</name>
<dbReference type="AlphaFoldDB" id="Q1N2B3"/>
<dbReference type="STRING" id="207949.RED65_15468"/>
<dbReference type="HOGENOM" id="CLU_629567_0_0_6"/>
<dbReference type="Proteomes" id="UP000004263">
    <property type="component" value="Unassembled WGS sequence"/>
</dbReference>
<comment type="caution">
    <text evidence="2">The sequence shown here is derived from an EMBL/GenBank/DDBJ whole genome shotgun (WGS) entry which is preliminary data.</text>
</comment>
<dbReference type="RefSeq" id="WP_007018303.1">
    <property type="nucleotide sequence ID" value="NZ_CH724116.1"/>
</dbReference>
<sequence>MILNINLRTVAFASVTSMLLTACGGSSDDDTTPTVNLDAYTDLTWTAGSDELVGLTYPQGAENGNLFALKRSEDSSGAQSHTLLRGDSATKELKALTEINLEQDYYRDVLALPITANVNDETVNTAIVATCGYAKQSILEGGSGPNAMGARNIALPAEPQDPQEPAQLELYIPDMDISASIDLTDQGSSSLSLINCHSMGGLTVFDLANKSEGAKTQYVVSLYLHGESTSSRFSTFYVEFLYDYGTNEIDTDELDIYEEDSVLWSSAAVDVLDSGNSKEFYILSTNVEGETGLYDFYDQEPVFGTDGNPFTGSTDEGADILDFINNGNDVFAVSSNPGLVGIDFTGDDYVELSAGDYQYCIDALAINGETAWCHDSTEQGSLIEFTLPEVPQSEAPPVVAAGLSINKSTSYKVSKEEAEQIKAELEGAGAEVEVK</sequence>
<evidence type="ECO:0008006" key="4">
    <source>
        <dbReference type="Google" id="ProtNLM"/>
    </source>
</evidence>
<accession>Q1N2B3</accession>
<gene>
    <name evidence="2" type="ORF">RED65_15468</name>
</gene>
<keyword evidence="1" id="KW-0732">Signal</keyword>
<feature type="signal peptide" evidence="1">
    <location>
        <begin position="1"/>
        <end position="22"/>
    </location>
</feature>
<dbReference type="EMBL" id="AAQH01000008">
    <property type="protein sequence ID" value="EAT12251.1"/>
    <property type="molecule type" value="Genomic_DNA"/>
</dbReference>
<protein>
    <recommendedName>
        <fullName evidence="4">Ribosomal protein L7/L12 C-terminal domain-containing protein</fullName>
    </recommendedName>
</protein>
<reference evidence="2 3" key="1">
    <citation type="submission" date="2006-03" db="EMBL/GenBank/DDBJ databases">
        <authorList>
            <person name="Pinhassi J."/>
            <person name="Pedros-Alio C."/>
            <person name="Ferriera S."/>
            <person name="Johnson J."/>
            <person name="Kravitz S."/>
            <person name="Halpern A."/>
            <person name="Remington K."/>
            <person name="Beeson K."/>
            <person name="Tran B."/>
            <person name="Rogers Y.-H."/>
            <person name="Friedman R."/>
            <person name="Venter J.C."/>
        </authorList>
    </citation>
    <scope>NUCLEOTIDE SEQUENCE [LARGE SCALE GENOMIC DNA]</scope>
    <source>
        <strain evidence="2 3">RED65</strain>
    </source>
</reference>
<proteinExistence type="predicted"/>
<evidence type="ECO:0000256" key="1">
    <source>
        <dbReference type="SAM" id="SignalP"/>
    </source>
</evidence>
<keyword evidence="3" id="KW-1185">Reference proteome</keyword>
<feature type="chain" id="PRO_5004194513" description="Ribosomal protein L7/L12 C-terminal domain-containing protein" evidence="1">
    <location>
        <begin position="23"/>
        <end position="435"/>
    </location>
</feature>
<organism evidence="2 3">
    <name type="scientific">Bermanella marisrubri</name>
    <dbReference type="NCBI Taxonomy" id="207949"/>
    <lineage>
        <taxon>Bacteria</taxon>
        <taxon>Pseudomonadati</taxon>
        <taxon>Pseudomonadota</taxon>
        <taxon>Gammaproteobacteria</taxon>
        <taxon>Oceanospirillales</taxon>
        <taxon>Oceanospirillaceae</taxon>
        <taxon>Bermanella</taxon>
    </lineage>
</organism>